<dbReference type="STRING" id="1720063.SAMN05216217_11133"/>
<dbReference type="RefSeq" id="WP_093476641.1">
    <property type="nucleotide sequence ID" value="NZ_FOUI01000011.1"/>
</dbReference>
<comment type="subcellular location">
    <subcellularLocation>
        <location evidence="1">Membrane</location>
    </subcellularLocation>
</comment>
<feature type="domain" description="Glycine zipper 2TM" evidence="3">
    <location>
        <begin position="74"/>
        <end position="113"/>
    </location>
</feature>
<dbReference type="Pfam" id="PF05433">
    <property type="entry name" value="Rick_17kDa_Anti"/>
    <property type="match status" value="1"/>
</dbReference>
<gene>
    <name evidence="4" type="ORF">SAMN05216217_11133</name>
</gene>
<evidence type="ECO:0000256" key="1">
    <source>
        <dbReference type="ARBA" id="ARBA00004370"/>
    </source>
</evidence>
<evidence type="ECO:0000259" key="3">
    <source>
        <dbReference type="Pfam" id="PF05433"/>
    </source>
</evidence>
<dbReference type="OrthoDB" id="9132795at2"/>
<sequence>MNKSLLSGVIIGAVVATAGGAIAGYNVLGNKAPTHADVTGVKELYKTERIPREECRDVPVTRQQPVQDQHRITGTVAGAVVGGVLGNQVGGGSGKKLATIAGAAAGGYAGNKTQEQMQRNNTYTSVERRCETRYDERQRLTGYQVDYRIGEQTGTVTMDHNPGERIPLQDGQLVLSRSGS</sequence>
<keyword evidence="5" id="KW-1185">Reference proteome</keyword>
<dbReference type="InterPro" id="IPR051407">
    <property type="entry name" value="Bact_OM_lipoprot/Surf_antigen"/>
</dbReference>
<dbReference type="Proteomes" id="UP000243629">
    <property type="component" value="Unassembled WGS sequence"/>
</dbReference>
<name>A0A1I4SRE6_9GAMM</name>
<dbReference type="PANTHER" id="PTHR35603:SF2">
    <property type="entry name" value="OUTER MEMBRANE LIPOPROTEIN"/>
    <property type="match status" value="1"/>
</dbReference>
<dbReference type="AlphaFoldDB" id="A0A1I4SRE6"/>
<dbReference type="GO" id="GO:0019867">
    <property type="term" value="C:outer membrane"/>
    <property type="evidence" value="ECO:0007669"/>
    <property type="project" value="InterPro"/>
</dbReference>
<accession>A0A1I4SRE6</accession>
<dbReference type="NCBIfam" id="NF008437">
    <property type="entry name" value="PRK11280.1"/>
    <property type="match status" value="1"/>
</dbReference>
<keyword evidence="2" id="KW-0472">Membrane</keyword>
<evidence type="ECO:0000313" key="5">
    <source>
        <dbReference type="Proteomes" id="UP000243629"/>
    </source>
</evidence>
<dbReference type="PANTHER" id="PTHR35603">
    <property type="match status" value="1"/>
</dbReference>
<evidence type="ECO:0000313" key="4">
    <source>
        <dbReference type="EMBL" id="SFM67034.1"/>
    </source>
</evidence>
<organism evidence="4 5">
    <name type="scientific">Halopseudomonas yangmingensis</name>
    <dbReference type="NCBI Taxonomy" id="1720063"/>
    <lineage>
        <taxon>Bacteria</taxon>
        <taxon>Pseudomonadati</taxon>
        <taxon>Pseudomonadota</taxon>
        <taxon>Gammaproteobacteria</taxon>
        <taxon>Pseudomonadales</taxon>
        <taxon>Pseudomonadaceae</taxon>
        <taxon>Halopseudomonas</taxon>
    </lineage>
</organism>
<reference evidence="5" key="1">
    <citation type="submission" date="2016-10" db="EMBL/GenBank/DDBJ databases">
        <authorList>
            <person name="Varghese N."/>
            <person name="Submissions S."/>
        </authorList>
    </citation>
    <scope>NUCLEOTIDE SEQUENCE [LARGE SCALE GENOMIC DNA]</scope>
    <source>
        <strain evidence="5">DSM 24213</strain>
    </source>
</reference>
<protein>
    <submittedName>
        <fullName evidence="4">Uncharacterized conserved protein YcfJ, contains glycine zipper 2TM domain</fullName>
    </submittedName>
</protein>
<dbReference type="EMBL" id="FOUI01000011">
    <property type="protein sequence ID" value="SFM67034.1"/>
    <property type="molecule type" value="Genomic_DNA"/>
</dbReference>
<dbReference type="InterPro" id="IPR008816">
    <property type="entry name" value="Gly_zipper_2TM_dom"/>
</dbReference>
<evidence type="ECO:0000256" key="2">
    <source>
        <dbReference type="ARBA" id="ARBA00023136"/>
    </source>
</evidence>
<proteinExistence type="predicted"/>